<name>A0A0D3GLT5_9ORYZ</name>
<evidence type="ECO:0000256" key="1">
    <source>
        <dbReference type="SAM" id="MobiDB-lite"/>
    </source>
</evidence>
<evidence type="ECO:0000313" key="4">
    <source>
        <dbReference type="Proteomes" id="UP000026960"/>
    </source>
</evidence>
<dbReference type="Gramene" id="OBART07G01610.1">
    <property type="protein sequence ID" value="OBART07G01610.1"/>
    <property type="gene ID" value="OBART07G01610"/>
</dbReference>
<dbReference type="Gene3D" id="1.20.1280.50">
    <property type="match status" value="2"/>
</dbReference>
<feature type="domain" description="F-box" evidence="2">
    <location>
        <begin position="559"/>
        <end position="602"/>
    </location>
</feature>
<dbReference type="InterPro" id="IPR001810">
    <property type="entry name" value="F-box_dom"/>
</dbReference>
<accession>A0A0D3GLT5</accession>
<feature type="region of interest" description="Disordered" evidence="1">
    <location>
        <begin position="209"/>
        <end position="252"/>
    </location>
</feature>
<reference evidence="3" key="2">
    <citation type="submission" date="2015-03" db="UniProtKB">
        <authorList>
            <consortium name="EnsemblPlants"/>
        </authorList>
    </citation>
    <scope>IDENTIFICATION</scope>
</reference>
<dbReference type="HOGENOM" id="CLU_010417_0_0_1"/>
<feature type="compositionally biased region" description="Pro residues" evidence="1">
    <location>
        <begin position="236"/>
        <end position="247"/>
    </location>
</feature>
<dbReference type="EnsemblPlants" id="OBART07G01610.1">
    <property type="protein sequence ID" value="OBART07G01610.1"/>
    <property type="gene ID" value="OBART07G01610"/>
</dbReference>
<protein>
    <recommendedName>
        <fullName evidence="2">F-box domain-containing protein</fullName>
    </recommendedName>
</protein>
<dbReference type="Proteomes" id="UP000026960">
    <property type="component" value="Chromosome 7"/>
</dbReference>
<keyword evidence="4" id="KW-1185">Reference proteome</keyword>
<dbReference type="SMART" id="SM00256">
    <property type="entry name" value="FBOX"/>
    <property type="match status" value="2"/>
</dbReference>
<dbReference type="InterPro" id="IPR036047">
    <property type="entry name" value="F-box-like_dom_sf"/>
</dbReference>
<dbReference type="PaxDb" id="65489-OBART07G01610.1"/>
<reference evidence="3" key="1">
    <citation type="journal article" date="2009" name="Rice">
        <title>De Novo Next Generation Sequencing of Plant Genomes.</title>
        <authorList>
            <person name="Rounsley S."/>
            <person name="Marri P.R."/>
            <person name="Yu Y."/>
            <person name="He R."/>
            <person name="Sisneros N."/>
            <person name="Goicoechea J.L."/>
            <person name="Lee S.J."/>
            <person name="Angelova A."/>
            <person name="Kudrna D."/>
            <person name="Luo M."/>
            <person name="Affourtit J."/>
            <person name="Desany B."/>
            <person name="Knight J."/>
            <person name="Niazi F."/>
            <person name="Egholm M."/>
            <person name="Wing R.A."/>
        </authorList>
    </citation>
    <scope>NUCLEOTIDE SEQUENCE [LARGE SCALE GENOMIC DNA]</scope>
    <source>
        <strain evidence="3">cv. IRGC 105608</strain>
    </source>
</reference>
<dbReference type="AlphaFoldDB" id="A0A0D3GLT5"/>
<evidence type="ECO:0000313" key="3">
    <source>
        <dbReference type="EnsemblPlants" id="OBART07G01610.1"/>
    </source>
</evidence>
<sequence>MDDVVEEILLRLPLDDPSCAARASAVCKHWRHLLADAGFLRRYRAFHRRRAPPRLDFIYDAGSPLARFAPTTAFRPADLDHDGWKPMDCRHGRALFRTSGASPTPATTSSPSGIPCRATAVLCAVSGCDHGGCHGGPFAVAFVANYVMEGEEEEITSPTSAWLYSSETGTWSAPSTVRHHNAEPFPKPSVLAGDGAVYFLTWHDPPPSPAGRSLVRRPRVRRLQALAPPPRRRRLPPPLPRVPPPPSASAAGLHLRRRLPLGPVRPDNRIPPCRSRPRWLEAHGLPPRPRPLPHIWCISDSGDDELTVWDPMSGDVQRLRSPADTLALRTNIEASAVLCAVSGCDHGGCHGGPFAVAFVANYVMEGEEEEITSPTSAWLYSSETGTWSAPSTVRHHNAEPFPKPSVLAGDGAVYFLTWHGRNILRYDLRKLDLTVIASPEIDDDDFENHLLMTTEDGGMGLARLVSGHSLQLWSWKPVSATAAAAWVQLRVIDLDLVIPGDAMRPRLLGFAEGTDMVFVDTTYDGAQVVQQIELSTLKVTKVLDESSKRQVATFSNYTLTDDVVEEILLRLPPDDPSCSARASAVCKPWRRLLSDPVFLRRHRAFHRRRAPPLLGFIHHVSDEPARRVPSFAQFVPTTAFRPAELEHKNCWPLDCRHGRALFQSSNVELTIWDPMTGEVRRQREPYGTLCTFATAAVLCAVPGCDHHDCHGGPFVLVFVGNDEDDDGEEIASASSYSSETGTWTAASTVHHDDSLELESKPSVLAGDAVHFLTYFGKAILRYDLTKLELSVILPPVAYGDGDALLMTAEDGELGLALFDGEASIHLWARVAGAGWVRRNVIDLYAVLPFFDPVHSLSLVGFAEGTDIIFLHTIHGDYRMELKSLQISKLWEKDRCFNIFPYMSFFVPGRDRNKLPSPTIIASI</sequence>
<feature type="domain" description="F-box" evidence="2">
    <location>
        <begin position="1"/>
        <end position="43"/>
    </location>
</feature>
<dbReference type="PANTHER" id="PTHR32133:SF366">
    <property type="entry name" value="OS07G0122900 PROTEIN"/>
    <property type="match status" value="1"/>
</dbReference>
<dbReference type="Pfam" id="PF00646">
    <property type="entry name" value="F-box"/>
    <property type="match status" value="2"/>
</dbReference>
<evidence type="ECO:0000259" key="2">
    <source>
        <dbReference type="SMART" id="SM00256"/>
    </source>
</evidence>
<organism evidence="3">
    <name type="scientific">Oryza barthii</name>
    <dbReference type="NCBI Taxonomy" id="65489"/>
    <lineage>
        <taxon>Eukaryota</taxon>
        <taxon>Viridiplantae</taxon>
        <taxon>Streptophyta</taxon>
        <taxon>Embryophyta</taxon>
        <taxon>Tracheophyta</taxon>
        <taxon>Spermatophyta</taxon>
        <taxon>Magnoliopsida</taxon>
        <taxon>Liliopsida</taxon>
        <taxon>Poales</taxon>
        <taxon>Poaceae</taxon>
        <taxon>BOP clade</taxon>
        <taxon>Oryzoideae</taxon>
        <taxon>Oryzeae</taxon>
        <taxon>Oryzinae</taxon>
        <taxon>Oryza</taxon>
    </lineage>
</organism>
<dbReference type="PANTHER" id="PTHR32133">
    <property type="entry name" value="OS07G0120400 PROTEIN"/>
    <property type="match status" value="1"/>
</dbReference>
<dbReference type="SUPFAM" id="SSF81383">
    <property type="entry name" value="F-box domain"/>
    <property type="match status" value="2"/>
</dbReference>
<dbReference type="SUPFAM" id="SSF75011">
    <property type="entry name" value="3-carboxy-cis,cis-mucoante lactonizing enzyme"/>
    <property type="match status" value="1"/>
</dbReference>
<proteinExistence type="predicted"/>